<keyword evidence="10" id="KW-1185">Reference proteome</keyword>
<comment type="catalytic activity">
    <reaction evidence="6">
        <text>a sn-glycero-3-phosphodiester + H2O = an alcohol + sn-glycerol 3-phosphate + H(+)</text>
        <dbReference type="Rhea" id="RHEA:12969"/>
        <dbReference type="ChEBI" id="CHEBI:15377"/>
        <dbReference type="ChEBI" id="CHEBI:15378"/>
        <dbReference type="ChEBI" id="CHEBI:30879"/>
        <dbReference type="ChEBI" id="CHEBI:57597"/>
        <dbReference type="ChEBI" id="CHEBI:83408"/>
        <dbReference type="EC" id="3.1.4.46"/>
    </reaction>
</comment>
<feature type="domain" description="GP-PDE" evidence="8">
    <location>
        <begin position="363"/>
        <end position="671"/>
    </location>
</feature>
<keyword evidence="3 7" id="KW-0732">Signal</keyword>
<keyword evidence="4" id="KW-0319">Glycerol metabolism</keyword>
<organism evidence="9 10">
    <name type="scientific">Sphagnum jensenii</name>
    <dbReference type="NCBI Taxonomy" id="128206"/>
    <lineage>
        <taxon>Eukaryota</taxon>
        <taxon>Viridiplantae</taxon>
        <taxon>Streptophyta</taxon>
        <taxon>Embryophyta</taxon>
        <taxon>Bryophyta</taxon>
        <taxon>Sphagnophytina</taxon>
        <taxon>Sphagnopsida</taxon>
        <taxon>Sphagnales</taxon>
        <taxon>Sphagnaceae</taxon>
        <taxon>Sphagnum</taxon>
    </lineage>
</organism>
<reference evidence="9 10" key="1">
    <citation type="submission" date="2024-03" db="EMBL/GenBank/DDBJ databases">
        <authorList>
            <consortium name="ELIXIR-Norway"/>
            <consortium name="Elixir Norway"/>
        </authorList>
    </citation>
    <scope>NUCLEOTIDE SEQUENCE [LARGE SCALE GENOMIC DNA]</scope>
</reference>
<accession>A0ABP1BAG3</accession>
<dbReference type="EMBL" id="OZ023703">
    <property type="protein sequence ID" value="CAK9872249.1"/>
    <property type="molecule type" value="Genomic_DNA"/>
</dbReference>
<dbReference type="PROSITE" id="PS51704">
    <property type="entry name" value="GP_PDE"/>
    <property type="match status" value="2"/>
</dbReference>
<proteinExistence type="inferred from homology"/>
<dbReference type="EC" id="3.1.4.46" evidence="2"/>
<evidence type="ECO:0000256" key="5">
    <source>
        <dbReference type="ARBA" id="ARBA00022801"/>
    </source>
</evidence>
<dbReference type="PANTHER" id="PTHR43620:SF7">
    <property type="entry name" value="GLYCEROPHOSPHODIESTER PHOSPHODIESTERASE GDPD5-RELATED"/>
    <property type="match status" value="1"/>
</dbReference>
<dbReference type="Proteomes" id="UP001497522">
    <property type="component" value="Chromosome 2"/>
</dbReference>
<dbReference type="InterPro" id="IPR030395">
    <property type="entry name" value="GP_PDE_dom"/>
</dbReference>
<gene>
    <name evidence="9" type="ORF">CSSPJE1EN2_LOCUS14846</name>
</gene>
<sequence length="760" mass="82742">MMGSSVASVFSSSLLLLALLSVVQAEVLFDSNLTIGRNTLSGAAPLIIANGGASGLYPDQTVFAYQDALNTSSQPLALLCDLQLTKDNLGICRTGLNLTTSTFSYKYNVSSTYVVNGVPTHGYFSVDYMQADLLNPNFTTAVQPNLARSPLFDQYFPLLSPDTVGRVHLSSPTTFWLNVEYPSFFQQHPGKNSLASYLTDLLASPSSPAYLSVTEVGILRLIGPTARRSRTSLILKVLDPNTVEQSTNTTYGTLLQNLMEIRTYASGILVPKNLIWPINDKTQYLQAHTNLVEDAHKAKLSVYAYDFANDQYPNSFNYSFDPIAEYLAYVGQADFSVDGVLTDFPSTASEAIRSEKTQQNSNKLVISHNGDSGNFPGCTMLAYTGAINGGSDYIDCPIQITSDGVPICREDANLIKSTDILTNHALWQTYYTSYAGFQNGSSGVFTFDVPWADISTLRARMYSPNAPEISRNTANDNVEGVLTLANFLQFAKSNPGVGIYIDIQNAVYLRMAHSLDVVDAVINALKNANLTSGTDKVLIASEDSSVLLAFQQSLPFLQRVYHVPSNGNNPDIVTLPEIKTFAGFITIPAQLVDPTDDASKNPTYFLAAPTQVVKQAHDQNLTVLYYFAQNEFSSFAFDYRADPIMHINSLVMYYNVDGIITDFPATAYDFLHKNQCYKPTLSTTSPNYSMLTVVPGAFFPAPADATAPTLQVSEPPISFQVPGGPKLSPTAAKSDAAATKMSLTLFSTLSLTSLLLHELL</sequence>
<evidence type="ECO:0000313" key="10">
    <source>
        <dbReference type="Proteomes" id="UP001497522"/>
    </source>
</evidence>
<dbReference type="PANTHER" id="PTHR43620">
    <property type="entry name" value="GLYCEROPHOSPHORYL DIESTER PHOSPHODIESTERASE"/>
    <property type="match status" value="1"/>
</dbReference>
<evidence type="ECO:0000256" key="2">
    <source>
        <dbReference type="ARBA" id="ARBA00012247"/>
    </source>
</evidence>
<evidence type="ECO:0000313" key="9">
    <source>
        <dbReference type="EMBL" id="CAK9872249.1"/>
    </source>
</evidence>
<evidence type="ECO:0000256" key="7">
    <source>
        <dbReference type="SAM" id="SignalP"/>
    </source>
</evidence>
<feature type="domain" description="GP-PDE" evidence="8">
    <location>
        <begin position="45"/>
        <end position="352"/>
    </location>
</feature>
<keyword evidence="5" id="KW-0378">Hydrolase</keyword>
<feature type="chain" id="PRO_5047282240" description="glycerophosphodiester phosphodiesterase" evidence="7">
    <location>
        <begin position="26"/>
        <end position="760"/>
    </location>
</feature>
<name>A0ABP1BAG3_9BRYO</name>
<dbReference type="Gene3D" id="3.20.20.190">
    <property type="entry name" value="Phosphatidylinositol (PI) phosphodiesterase"/>
    <property type="match status" value="2"/>
</dbReference>
<evidence type="ECO:0000256" key="3">
    <source>
        <dbReference type="ARBA" id="ARBA00022729"/>
    </source>
</evidence>
<dbReference type="Pfam" id="PF03009">
    <property type="entry name" value="GDPD"/>
    <property type="match status" value="1"/>
</dbReference>
<evidence type="ECO:0000256" key="4">
    <source>
        <dbReference type="ARBA" id="ARBA00022798"/>
    </source>
</evidence>
<dbReference type="SUPFAM" id="SSF51695">
    <property type="entry name" value="PLC-like phosphodiesterases"/>
    <property type="match status" value="2"/>
</dbReference>
<dbReference type="InterPro" id="IPR017946">
    <property type="entry name" value="PLC-like_Pdiesterase_TIM-brl"/>
</dbReference>
<evidence type="ECO:0000256" key="1">
    <source>
        <dbReference type="ARBA" id="ARBA00007277"/>
    </source>
</evidence>
<comment type="similarity">
    <text evidence="1">Belongs to the glycerophosphoryl diester phosphodiesterase family.</text>
</comment>
<protein>
    <recommendedName>
        <fullName evidence="2">glycerophosphodiester phosphodiesterase</fullName>
        <ecNumber evidence="2">3.1.4.46</ecNumber>
    </recommendedName>
</protein>
<evidence type="ECO:0000259" key="8">
    <source>
        <dbReference type="PROSITE" id="PS51704"/>
    </source>
</evidence>
<feature type="signal peptide" evidence="7">
    <location>
        <begin position="1"/>
        <end position="25"/>
    </location>
</feature>
<evidence type="ECO:0000256" key="6">
    <source>
        <dbReference type="ARBA" id="ARBA00047512"/>
    </source>
</evidence>